<evidence type="ECO:0000256" key="4">
    <source>
        <dbReference type="PROSITE-ProRule" id="PRU00723"/>
    </source>
</evidence>
<dbReference type="PROSITE" id="PS50103">
    <property type="entry name" value="ZF_C3H1"/>
    <property type="match status" value="2"/>
</dbReference>
<organism evidence="7 8">
    <name type="scientific">Trypanosoma theileri</name>
    <dbReference type="NCBI Taxonomy" id="67003"/>
    <lineage>
        <taxon>Eukaryota</taxon>
        <taxon>Discoba</taxon>
        <taxon>Euglenozoa</taxon>
        <taxon>Kinetoplastea</taxon>
        <taxon>Metakinetoplastina</taxon>
        <taxon>Trypanosomatida</taxon>
        <taxon>Trypanosomatidae</taxon>
        <taxon>Trypanosoma</taxon>
    </lineage>
</organism>
<dbReference type="PANTHER" id="PTHR36911:SF3">
    <property type="entry name" value="GATA ZINC FINGER DOMAIN-CONTAINING PROTEIN 4-RELATED"/>
    <property type="match status" value="1"/>
</dbReference>
<reference evidence="7 8" key="1">
    <citation type="submission" date="2017-03" db="EMBL/GenBank/DDBJ databases">
        <title>An alternative strategy for trypanosome survival in the mammalian bloodstream revealed through genome and transcriptome analysis of the ubiquitous bovine parasite Trypanosoma (Megatrypanum) theileri.</title>
        <authorList>
            <person name="Kelly S."/>
            <person name="Ivens A."/>
            <person name="Mott A."/>
            <person name="O'Neill E."/>
            <person name="Emms D."/>
            <person name="Macleod O."/>
            <person name="Voorheis P."/>
            <person name="Matthews J."/>
            <person name="Matthews K."/>
            <person name="Carrington M."/>
        </authorList>
    </citation>
    <scope>NUCLEOTIDE SEQUENCE [LARGE SCALE GENOMIC DNA]</scope>
    <source>
        <strain evidence="7">Edinburgh</strain>
    </source>
</reference>
<feature type="region of interest" description="Disordered" evidence="5">
    <location>
        <begin position="519"/>
        <end position="605"/>
    </location>
</feature>
<evidence type="ECO:0000256" key="3">
    <source>
        <dbReference type="ARBA" id="ARBA00022833"/>
    </source>
</evidence>
<keyword evidence="8" id="KW-1185">Reference proteome</keyword>
<feature type="compositionally biased region" description="Low complexity" evidence="5">
    <location>
        <begin position="22"/>
        <end position="33"/>
    </location>
</feature>
<name>A0A1X0NK26_9TRYP</name>
<gene>
    <name evidence="7" type="ORF">TM35_000391810</name>
</gene>
<feature type="zinc finger region" description="C3H1-type" evidence="4">
    <location>
        <begin position="816"/>
        <end position="843"/>
    </location>
</feature>
<feature type="compositionally biased region" description="Low complexity" evidence="5">
    <location>
        <begin position="155"/>
        <end position="186"/>
    </location>
</feature>
<dbReference type="AlphaFoldDB" id="A0A1X0NK26"/>
<dbReference type="VEuPathDB" id="TriTrypDB:TM35_000391810"/>
<feature type="region of interest" description="Disordered" evidence="5">
    <location>
        <begin position="1"/>
        <end position="61"/>
    </location>
</feature>
<accession>A0A1X0NK26</accession>
<comment type="caution">
    <text evidence="7">The sequence shown here is derived from an EMBL/GenBank/DDBJ whole genome shotgun (WGS) entry which is preliminary data.</text>
</comment>
<feature type="domain" description="C3H1-type" evidence="6">
    <location>
        <begin position="816"/>
        <end position="843"/>
    </location>
</feature>
<feature type="compositionally biased region" description="Low complexity" evidence="5">
    <location>
        <begin position="678"/>
        <end position="690"/>
    </location>
</feature>
<feature type="zinc finger region" description="C3H1-type" evidence="4">
    <location>
        <begin position="977"/>
        <end position="1005"/>
    </location>
</feature>
<feature type="compositionally biased region" description="Low complexity" evidence="5">
    <location>
        <begin position="933"/>
        <end position="949"/>
    </location>
</feature>
<evidence type="ECO:0000313" key="8">
    <source>
        <dbReference type="Proteomes" id="UP000192257"/>
    </source>
</evidence>
<keyword evidence="1 4" id="KW-0479">Metal-binding</keyword>
<evidence type="ECO:0000256" key="5">
    <source>
        <dbReference type="SAM" id="MobiDB-lite"/>
    </source>
</evidence>
<dbReference type="SUPFAM" id="SSF90229">
    <property type="entry name" value="CCCH zinc finger"/>
    <property type="match status" value="1"/>
</dbReference>
<evidence type="ECO:0000256" key="2">
    <source>
        <dbReference type="ARBA" id="ARBA00022771"/>
    </source>
</evidence>
<feature type="region of interest" description="Disordered" evidence="5">
    <location>
        <begin position="461"/>
        <end position="485"/>
    </location>
</feature>
<feature type="compositionally biased region" description="Basic and acidic residues" evidence="5">
    <location>
        <begin position="691"/>
        <end position="729"/>
    </location>
</feature>
<dbReference type="InterPro" id="IPR000571">
    <property type="entry name" value="Znf_CCCH"/>
</dbReference>
<dbReference type="SMART" id="SM00356">
    <property type="entry name" value="ZnF_C3H1"/>
    <property type="match status" value="2"/>
</dbReference>
<dbReference type="RefSeq" id="XP_028879073.1">
    <property type="nucleotide sequence ID" value="XM_029029697.1"/>
</dbReference>
<dbReference type="GeneID" id="39989477"/>
<feature type="region of interest" description="Disordered" evidence="5">
    <location>
        <begin position="145"/>
        <end position="186"/>
    </location>
</feature>
<feature type="compositionally biased region" description="Low complexity" evidence="5">
    <location>
        <begin position="539"/>
        <end position="549"/>
    </location>
</feature>
<evidence type="ECO:0000259" key="6">
    <source>
        <dbReference type="PROSITE" id="PS50103"/>
    </source>
</evidence>
<protein>
    <recommendedName>
        <fullName evidence="6">C3H1-type domain-containing protein</fullName>
    </recommendedName>
</protein>
<feature type="compositionally biased region" description="Polar residues" evidence="5">
    <location>
        <begin position="550"/>
        <end position="569"/>
    </location>
</feature>
<feature type="compositionally biased region" description="Low complexity" evidence="5">
    <location>
        <begin position="730"/>
        <end position="741"/>
    </location>
</feature>
<feature type="domain" description="C3H1-type" evidence="6">
    <location>
        <begin position="977"/>
        <end position="1005"/>
    </location>
</feature>
<dbReference type="GO" id="GO:0008270">
    <property type="term" value="F:zinc ion binding"/>
    <property type="evidence" value="ECO:0007669"/>
    <property type="project" value="UniProtKB-KW"/>
</dbReference>
<sequence>MAQLNSISIGLQRESHQQPTASSSSSQQQQQQQQEEETINSNSAFFGGAGSNNETTPRETPMGAVVRHGSRFETSCTPLSHQQMQGQEEENDEERERTDSVDLGSTTTSGVYAGRSQTGQGSALIELQRRRSSCMSIGMMDDQNVDISRGKNDVNTNTIANNNTNNNNTNNNNTNNNNTNNNNTNNTNTVVTGRKNSQNQVQYVNKNSDTPQRDRLTHRHSVEITFGNRTNSPLDRTLSPVSWRHNPYTLTPTSPTTDSVNAGNRQSPCITAHNSLASNSLTVAIKTNPAVRNSPTALRVTSNAAASCMGSGFGASSHDYARAFMSTDAVAHGVGGDEEDEFCRPPSSTLSMYEGVSLESQGHMQSHLQSQSAWPTRNRANSAFCATQRGRFSPSLSACAAASLCTSPSCEARQRSFSLHSTRSSPMMRPGFAEPAGPLFTPSTSHWGSLQSPATAFLDEGGSTMNTHNNNNNNNNQPQHHSVNSGIYRRCSTGSLSSPSCFVHNIVPTFISPLPAATGSTPAGMPTVSNTSGAGMFDNNTNSNRNSTSCPHSSPQHAEMHSNSPVSLKSWSTTQTSSQTPFRRGDAHNDTYDREHDGEMHVDDEENDIEPYNATLRPNDVSGAFQEGQLDALSAKLKREHSQGNNSAAKMHCTMKVNNDMRTGPLTVLHPLPRPPSRRSSSLSSSSSPQRQREQGQQEQEERGNEREGVGKEKKEQHTSEEMGMKEEQQQQQQAQQQQQQQEEQAVMVPVISAIKLEEMMFKNPKEEVMCPEGFHFSVYDADIREHYMIESSNIVATRGAVRYVAFQEQYTTHSRFRFQLCKRYINGRCTQKMDCQYIHSHHIPSCTLVHVNENVISSAAIGGREFSAEVLRGGKNTHGYATLPPGVILHVYPPNQEKSVPQLIPSEMILQTVGASNVHSLLIHFATKSTNDDNGVSSNNNNNNNNNDNNREGDTTTTTTADTPNAPTNDTMNTGGIRARHCAHFQFNKMCNLGSSCHFIHSLVPYVQGLTCLPQDTTTTTTTAAAFTTAMITPHPGLPPNAASHHGLYPAAGGGIPSYPVEVLHPHPQPQQTPQAVPTNTTTPTTTAVTNPIAYHTNVHMAQIPVYMQPSMHPQWNAYNYGGNYPPAEYAVSTGPALNCLSQQHETLTVMPPHGQYFAQQY</sequence>
<keyword evidence="2 4" id="KW-0863">Zinc-finger</keyword>
<evidence type="ECO:0000313" key="7">
    <source>
        <dbReference type="EMBL" id="ORC85007.1"/>
    </source>
</evidence>
<dbReference type="Proteomes" id="UP000192257">
    <property type="component" value="Unassembled WGS sequence"/>
</dbReference>
<feature type="compositionally biased region" description="Polar residues" evidence="5">
    <location>
        <begin position="103"/>
        <end position="116"/>
    </location>
</feature>
<dbReference type="InterPro" id="IPR036855">
    <property type="entry name" value="Znf_CCCH_sf"/>
</dbReference>
<dbReference type="PANTHER" id="PTHR36911">
    <property type="entry name" value="LIM ZINC-BINDING DOMAIN-CONTAINING PROTEIN-RELATED"/>
    <property type="match status" value="1"/>
</dbReference>
<feature type="region of interest" description="Disordered" evidence="5">
    <location>
        <begin position="930"/>
        <end position="970"/>
    </location>
</feature>
<feature type="compositionally biased region" description="Low complexity" evidence="5">
    <location>
        <begin position="956"/>
        <end position="970"/>
    </location>
</feature>
<feature type="region of interest" description="Disordered" evidence="5">
    <location>
        <begin position="661"/>
        <end position="741"/>
    </location>
</feature>
<keyword evidence="3 4" id="KW-0862">Zinc</keyword>
<feature type="region of interest" description="Disordered" evidence="5">
    <location>
        <begin position="75"/>
        <end position="116"/>
    </location>
</feature>
<proteinExistence type="predicted"/>
<dbReference type="EMBL" id="NBCO01000039">
    <property type="protein sequence ID" value="ORC85007.1"/>
    <property type="molecule type" value="Genomic_DNA"/>
</dbReference>
<feature type="compositionally biased region" description="Low complexity" evidence="5">
    <location>
        <begin position="570"/>
        <end position="580"/>
    </location>
</feature>
<dbReference type="OrthoDB" id="265008at2759"/>
<evidence type="ECO:0000256" key="1">
    <source>
        <dbReference type="ARBA" id="ARBA00022723"/>
    </source>
</evidence>
<feature type="compositionally biased region" description="Basic and acidic residues" evidence="5">
    <location>
        <begin position="583"/>
        <end position="601"/>
    </location>
</feature>